<dbReference type="Gene3D" id="3.40.50.300">
    <property type="entry name" value="P-loop containing nucleotide triphosphate hydrolases"/>
    <property type="match status" value="1"/>
</dbReference>
<dbReference type="PANTHER" id="PTHR11669:SF20">
    <property type="entry name" value="REPLICATION FACTOR C SUBUNIT 4"/>
    <property type="match status" value="1"/>
</dbReference>
<accession>A0A6C0LUL6</accession>
<evidence type="ECO:0000256" key="1">
    <source>
        <dbReference type="ARBA" id="ARBA00022705"/>
    </source>
</evidence>
<dbReference type="EMBL" id="MN740567">
    <property type="protein sequence ID" value="QHU34113.1"/>
    <property type="molecule type" value="Genomic_DNA"/>
</dbReference>
<dbReference type="GO" id="GO:0006281">
    <property type="term" value="P:DNA repair"/>
    <property type="evidence" value="ECO:0007669"/>
    <property type="project" value="TreeGrafter"/>
</dbReference>
<dbReference type="GO" id="GO:0005524">
    <property type="term" value="F:ATP binding"/>
    <property type="evidence" value="ECO:0007669"/>
    <property type="project" value="UniProtKB-KW"/>
</dbReference>
<dbReference type="PANTHER" id="PTHR11669">
    <property type="entry name" value="REPLICATION FACTOR C / DNA POLYMERASE III GAMMA-TAU SUBUNIT"/>
    <property type="match status" value="1"/>
</dbReference>
<dbReference type="GO" id="GO:0006261">
    <property type="term" value="P:DNA-templated DNA replication"/>
    <property type="evidence" value="ECO:0007669"/>
    <property type="project" value="TreeGrafter"/>
</dbReference>
<evidence type="ECO:0000313" key="4">
    <source>
        <dbReference type="EMBL" id="QHU34113.1"/>
    </source>
</evidence>
<name>A0A6C0LUL6_9ZZZZ</name>
<dbReference type="GO" id="GO:0005663">
    <property type="term" value="C:DNA replication factor C complex"/>
    <property type="evidence" value="ECO:0007669"/>
    <property type="project" value="TreeGrafter"/>
</dbReference>
<evidence type="ECO:0008006" key="5">
    <source>
        <dbReference type="Google" id="ProtNLM"/>
    </source>
</evidence>
<evidence type="ECO:0000256" key="3">
    <source>
        <dbReference type="ARBA" id="ARBA00022840"/>
    </source>
</evidence>
<evidence type="ECO:0000256" key="2">
    <source>
        <dbReference type="ARBA" id="ARBA00022741"/>
    </source>
</evidence>
<dbReference type="InterPro" id="IPR050238">
    <property type="entry name" value="DNA_Rep/Repair_Clamp_Loader"/>
</dbReference>
<sequence>MLQIHQNIKEKLNNFIERNCVPHIIFHGPCGSGKKTMVRDFLMNVYKTDENLKKYTMFVDCAHGKGIKFVRDDIKFFAKTNITNVSMFKSIVFLNTDKLTMDAQSALRRCIELFSHSTRFFILLEDKYKLLKPICSRFCEFYVGLPVINNVPVNLYSHNNKSIWNNKDEKKRGDYVVKTFSEISKNIEKANYIDITNKLYDKGISSIDIINTIKTTTIISEKERYQVLFLINNARREFRNEKTFIMFIFSILFLRNNRCLENITFM</sequence>
<dbReference type="SUPFAM" id="SSF52540">
    <property type="entry name" value="P-loop containing nucleoside triphosphate hydrolases"/>
    <property type="match status" value="1"/>
</dbReference>
<keyword evidence="3" id="KW-0067">ATP-binding</keyword>
<protein>
    <recommendedName>
        <fullName evidence="5">Replication factor C small subunit</fullName>
    </recommendedName>
</protein>
<reference evidence="4" key="1">
    <citation type="journal article" date="2020" name="Nature">
        <title>Giant virus diversity and host interactions through global metagenomics.</title>
        <authorList>
            <person name="Schulz F."/>
            <person name="Roux S."/>
            <person name="Paez-Espino D."/>
            <person name="Jungbluth S."/>
            <person name="Walsh D.A."/>
            <person name="Denef V.J."/>
            <person name="McMahon K.D."/>
            <person name="Konstantinidis K.T."/>
            <person name="Eloe-Fadrosh E.A."/>
            <person name="Kyrpides N.C."/>
            <person name="Woyke T."/>
        </authorList>
    </citation>
    <scope>NUCLEOTIDE SEQUENCE</scope>
    <source>
        <strain evidence="4">GVMAG-S-1016713-123</strain>
    </source>
</reference>
<keyword evidence="1" id="KW-0235">DNA replication</keyword>
<keyword evidence="2" id="KW-0547">Nucleotide-binding</keyword>
<dbReference type="GO" id="GO:0003689">
    <property type="term" value="F:DNA clamp loader activity"/>
    <property type="evidence" value="ECO:0007669"/>
    <property type="project" value="TreeGrafter"/>
</dbReference>
<dbReference type="InterPro" id="IPR027417">
    <property type="entry name" value="P-loop_NTPase"/>
</dbReference>
<proteinExistence type="predicted"/>
<dbReference type="AlphaFoldDB" id="A0A6C0LUL6"/>
<organism evidence="4">
    <name type="scientific">viral metagenome</name>
    <dbReference type="NCBI Taxonomy" id="1070528"/>
    <lineage>
        <taxon>unclassified sequences</taxon>
        <taxon>metagenomes</taxon>
        <taxon>organismal metagenomes</taxon>
    </lineage>
</organism>